<proteinExistence type="inferred from homology"/>
<dbReference type="InterPro" id="IPR036640">
    <property type="entry name" value="ABC1_TM_sf"/>
</dbReference>
<dbReference type="GO" id="GO:0005524">
    <property type="term" value="F:ATP binding"/>
    <property type="evidence" value="ECO:0007669"/>
    <property type="project" value="UniProtKB-KW"/>
</dbReference>
<keyword evidence="12" id="KW-0813">Transport</keyword>
<keyword evidence="26" id="KW-1015">Disulfide bond</keyword>
<dbReference type="GO" id="GO:0005576">
    <property type="term" value="C:extracellular region"/>
    <property type="evidence" value="ECO:0007669"/>
    <property type="project" value="UniProtKB-SubCell"/>
</dbReference>
<evidence type="ECO:0000256" key="5">
    <source>
        <dbReference type="ARBA" id="ARBA00004414"/>
    </source>
</evidence>
<dbReference type="GO" id="GO:0000139">
    <property type="term" value="C:Golgi membrane"/>
    <property type="evidence" value="ECO:0007669"/>
    <property type="project" value="UniProtKB-SubCell"/>
</dbReference>
<comment type="catalytic activity">
    <reaction evidence="37">
        <text>pheophorbide a(in) + ATP + H2O = pheophorbide a(out) + ADP + phosphate + H(+)</text>
        <dbReference type="Rhea" id="RHEA:61360"/>
        <dbReference type="ChEBI" id="CHEBI:15377"/>
        <dbReference type="ChEBI" id="CHEBI:15378"/>
        <dbReference type="ChEBI" id="CHEBI:30616"/>
        <dbReference type="ChEBI" id="CHEBI:43474"/>
        <dbReference type="ChEBI" id="CHEBI:58687"/>
        <dbReference type="ChEBI" id="CHEBI:456216"/>
    </reaction>
    <physiologicalReaction direction="left-to-right" evidence="37">
        <dbReference type="Rhea" id="RHEA:61361"/>
    </physiologicalReaction>
</comment>
<evidence type="ECO:0000256" key="26">
    <source>
        <dbReference type="ARBA" id="ARBA00023157"/>
    </source>
</evidence>
<keyword evidence="13" id="KW-1003">Cell membrane</keyword>
<dbReference type="SUPFAM" id="SSF90123">
    <property type="entry name" value="ABC transporter transmembrane region"/>
    <property type="match status" value="1"/>
</dbReference>
<dbReference type="Pfam" id="PF16185">
    <property type="entry name" value="MTABC_N"/>
    <property type="match status" value="1"/>
</dbReference>
<evidence type="ECO:0000256" key="32">
    <source>
        <dbReference type="ARBA" id="ARBA00031413"/>
    </source>
</evidence>
<evidence type="ECO:0000256" key="19">
    <source>
        <dbReference type="ARBA" id="ARBA00022824"/>
    </source>
</evidence>
<evidence type="ECO:0000256" key="28">
    <source>
        <dbReference type="ARBA" id="ARBA00024320"/>
    </source>
</evidence>
<evidence type="ECO:0000256" key="36">
    <source>
        <dbReference type="ARBA" id="ARBA00048309"/>
    </source>
</evidence>
<dbReference type="GO" id="GO:0005741">
    <property type="term" value="C:mitochondrial outer membrane"/>
    <property type="evidence" value="ECO:0007669"/>
    <property type="project" value="UniProtKB-SubCell"/>
</dbReference>
<feature type="transmembrane region" description="Helical" evidence="41">
    <location>
        <begin position="87"/>
        <end position="108"/>
    </location>
</feature>
<dbReference type="CDD" id="cd18581">
    <property type="entry name" value="ABC_6TM_ABCB6"/>
    <property type="match status" value="1"/>
</dbReference>
<evidence type="ECO:0000256" key="16">
    <source>
        <dbReference type="ARBA" id="ARBA00022741"/>
    </source>
</evidence>
<dbReference type="Gene3D" id="3.40.50.300">
    <property type="entry name" value="P-loop containing nucleotide triphosphate hydrolases"/>
    <property type="match status" value="1"/>
</dbReference>
<evidence type="ECO:0000256" key="40">
    <source>
        <dbReference type="ARBA" id="ARBA00049398"/>
    </source>
</evidence>
<accession>A0AAN7ZCQ8</accession>
<evidence type="ECO:0000256" key="11">
    <source>
        <dbReference type="ARBA" id="ARBA00011738"/>
    </source>
</evidence>
<keyword evidence="21" id="KW-1278">Translocase</keyword>
<keyword evidence="45" id="KW-1185">Reference proteome</keyword>
<dbReference type="FunFam" id="3.40.50.300:FF:000186">
    <property type="entry name" value="ATP-binding cassette sub-family B member 7, mitochondrial"/>
    <property type="match status" value="1"/>
</dbReference>
<evidence type="ECO:0000259" key="42">
    <source>
        <dbReference type="PROSITE" id="PS50893"/>
    </source>
</evidence>
<keyword evidence="15 41" id="KW-0812">Transmembrane</keyword>
<evidence type="ECO:0000256" key="29">
    <source>
        <dbReference type="ARBA" id="ARBA00024363"/>
    </source>
</evidence>
<feature type="transmembrane region" description="Helical" evidence="41">
    <location>
        <begin position="362"/>
        <end position="383"/>
    </location>
</feature>
<keyword evidence="27" id="KW-0458">Lysosome</keyword>
<evidence type="ECO:0000256" key="38">
    <source>
        <dbReference type="ARBA" id="ARBA00048510"/>
    </source>
</evidence>
<evidence type="ECO:0000256" key="2">
    <source>
        <dbReference type="ARBA" id="ARBA00004333"/>
    </source>
</evidence>
<comment type="subcellular location">
    <subcellularLocation>
        <location evidence="8">Cell membrane</location>
        <topology evidence="8">Multi-pass membrane protein</topology>
    </subcellularLocation>
    <subcellularLocation>
        <location evidence="1">Early endosome membrane</location>
    </subcellularLocation>
    <subcellularLocation>
        <location evidence="6">Endoplasmic reticulum membrane</location>
        <topology evidence="6">Multi-pass membrane protein</topology>
    </subcellularLocation>
    <subcellularLocation>
        <location evidence="3">Endosome membrane</location>
        <topology evidence="3">Multi-pass membrane protein</topology>
    </subcellularLocation>
    <subcellularLocation>
        <location evidence="2">Endosome</location>
        <location evidence="2">Multivesicular body membrane</location>
    </subcellularLocation>
    <subcellularLocation>
        <location evidence="9">Golgi apparatus membrane</location>
        <topology evidence="9">Multi-pass membrane protein</topology>
    </subcellularLocation>
    <subcellularLocation>
        <location evidence="5">Late endosome membrane</location>
    </subcellularLocation>
    <subcellularLocation>
        <location evidence="10">Lysosome membrane</location>
    </subcellularLocation>
    <subcellularLocation>
        <location evidence="28">Melanosome membrane</location>
    </subcellularLocation>
    <subcellularLocation>
        <location evidence="4">Mitochondrion outer membrane</location>
        <topology evidence="4">Multi-pass membrane protein</topology>
    </subcellularLocation>
    <subcellularLocation>
        <location evidence="7">Secreted</location>
        <location evidence="7">Extracellular exosome</location>
    </subcellularLocation>
</comment>
<evidence type="ECO:0000256" key="17">
    <source>
        <dbReference type="ARBA" id="ARBA00022753"/>
    </source>
</evidence>
<evidence type="ECO:0000256" key="23">
    <source>
        <dbReference type="ARBA" id="ARBA00023034"/>
    </source>
</evidence>
<dbReference type="InterPro" id="IPR027417">
    <property type="entry name" value="P-loop_NTPase"/>
</dbReference>
<dbReference type="PANTHER" id="PTHR24221:SF654">
    <property type="entry name" value="ATP-BINDING CASSETTE SUB-FAMILY B MEMBER 6"/>
    <property type="match status" value="1"/>
</dbReference>
<feature type="transmembrane region" description="Helical" evidence="41">
    <location>
        <begin position="16"/>
        <end position="34"/>
    </location>
</feature>
<evidence type="ECO:0000313" key="45">
    <source>
        <dbReference type="Proteomes" id="UP001329430"/>
    </source>
</evidence>
<keyword evidence="19" id="KW-0256">Endoplasmic reticulum</keyword>
<evidence type="ECO:0000259" key="43">
    <source>
        <dbReference type="PROSITE" id="PS50929"/>
    </source>
</evidence>
<comment type="catalytic activity">
    <reaction evidence="35">
        <text>uroporphyrin I(in) + ATP + H2O = uroporphyrin I(out) + ADP + phosphate + H(+)</text>
        <dbReference type="Rhea" id="RHEA:66772"/>
        <dbReference type="ChEBI" id="CHEBI:15377"/>
        <dbReference type="ChEBI" id="CHEBI:15378"/>
        <dbReference type="ChEBI" id="CHEBI:30616"/>
        <dbReference type="ChEBI" id="CHEBI:43474"/>
        <dbReference type="ChEBI" id="CHEBI:167480"/>
        <dbReference type="ChEBI" id="CHEBI:456216"/>
    </reaction>
    <physiologicalReaction direction="left-to-right" evidence="35">
        <dbReference type="Rhea" id="RHEA:66773"/>
    </physiologicalReaction>
</comment>
<dbReference type="InterPro" id="IPR017871">
    <property type="entry name" value="ABC_transporter-like_CS"/>
</dbReference>
<sequence>MFYCPNVSNYVVPECFMTTITSVLLLGFLLATYLSKCFCCTKFVIVGDNNLRFKYYNVYLIITFAFPVLDLLKFIFQVINTNGTEVYGYMVLSIIFSCIVFPCSLYSFQAKGCEQNHGCQICVFWWGVFVFQNCSLLYLRIHEIVEVIIFMVRYACCIIMITFTLTVPRIQKSDVPNRQRSKRSVKDISPWVYVAKKIGKIAPYFWPRRNLWLQTQAVLCVIFLMLGRVVNIYVPIYNKQVVDSLQESHPQFRVDLIIVYVILKSLQGGGSDGMGILNNIRSMFWVRVQQYTTRNIRIALLAHLHDLSLRWHFGRKTGEVLRLMDRGTDSINNLLNYLVFVIFPTIIDIIIAIIYFAVSFDIWFGLLILLTMGIFLVTTVTITELRTKYKRRMNLADNATRAQSVDSLLNFETVKYYGNEGYEVTTFHKTINNFQEEEWKVNVTLNGLKTVQNVIVNVGLLIGSLLCAYLIAIRHKLTAGDYVLFSSYVLQLCVPLNSFGKYYITIQNCIVDLENMLDLLHEKVEIVDNKDATELKVINGDIEFQNVSFGYDPRGETLKNISFHVPSAKTLALVGPSGSGKSTIIRLLFRFYNVTHGSILIDGQCINDVTIKSLRRAIGVVPQDTVLFNDTIKYNILYGRLNATECEVTEAATQADIHKIILKLPSGYETKVGERGLKLSGGEKQRVAIARTLLKAPKIVILDEATSALDTQSERNIQNALNQVCQNRTTVIVAHRLSTIVHADEILVLKNGEIIERGTHQSLMQQDGVYNAMWQQQLQMDELASNEQ</sequence>
<evidence type="ECO:0000256" key="35">
    <source>
        <dbReference type="ARBA" id="ARBA00047789"/>
    </source>
</evidence>
<reference evidence="44 45" key="1">
    <citation type="journal article" date="2024" name="Insects">
        <title>An Improved Chromosome-Level Genome Assembly of the Firefly Pyrocoelia pectoralis.</title>
        <authorList>
            <person name="Fu X."/>
            <person name="Meyer-Rochow V.B."/>
            <person name="Ballantyne L."/>
            <person name="Zhu X."/>
        </authorList>
    </citation>
    <scope>NUCLEOTIDE SEQUENCE [LARGE SCALE GENOMIC DNA]</scope>
    <source>
        <strain evidence="44">XCY_ONT2</strain>
    </source>
</reference>
<evidence type="ECO:0000256" key="10">
    <source>
        <dbReference type="ARBA" id="ARBA00004656"/>
    </source>
</evidence>
<dbReference type="GO" id="GO:0005765">
    <property type="term" value="C:lysosomal membrane"/>
    <property type="evidence" value="ECO:0007669"/>
    <property type="project" value="UniProtKB-SubCell"/>
</dbReference>
<dbReference type="InterPro" id="IPR039421">
    <property type="entry name" value="Type_1_exporter"/>
</dbReference>
<feature type="transmembrane region" description="Helical" evidence="41">
    <location>
        <begin position="334"/>
        <end position="356"/>
    </location>
</feature>
<dbReference type="GO" id="GO:0015439">
    <property type="term" value="F:ABC-type heme transporter activity"/>
    <property type="evidence" value="ECO:0007669"/>
    <property type="project" value="UniProtKB-EC"/>
</dbReference>
<keyword evidence="24" id="KW-0496">Mitochondrion</keyword>
<evidence type="ECO:0000256" key="4">
    <source>
        <dbReference type="ARBA" id="ARBA00004374"/>
    </source>
</evidence>
<keyword evidence="14" id="KW-0964">Secreted</keyword>
<evidence type="ECO:0000256" key="1">
    <source>
        <dbReference type="ARBA" id="ARBA00004146"/>
    </source>
</evidence>
<dbReference type="InterPro" id="IPR032410">
    <property type="entry name" value="ABCB6_N"/>
</dbReference>
<evidence type="ECO:0000256" key="21">
    <source>
        <dbReference type="ARBA" id="ARBA00022967"/>
    </source>
</evidence>
<evidence type="ECO:0000256" key="9">
    <source>
        <dbReference type="ARBA" id="ARBA00004653"/>
    </source>
</evidence>
<evidence type="ECO:0000256" key="25">
    <source>
        <dbReference type="ARBA" id="ARBA00023136"/>
    </source>
</evidence>
<dbReference type="InterPro" id="IPR011527">
    <property type="entry name" value="ABC1_TM_dom"/>
</dbReference>
<dbReference type="GO" id="GO:0031901">
    <property type="term" value="C:early endosome membrane"/>
    <property type="evidence" value="ECO:0007669"/>
    <property type="project" value="UniProtKB-SubCell"/>
</dbReference>
<evidence type="ECO:0000256" key="12">
    <source>
        <dbReference type="ARBA" id="ARBA00022448"/>
    </source>
</evidence>
<dbReference type="PANTHER" id="PTHR24221">
    <property type="entry name" value="ATP-BINDING CASSETTE SUB-FAMILY B"/>
    <property type="match status" value="1"/>
</dbReference>
<comment type="catalytic activity">
    <reaction evidence="40">
        <text>coproporphyrin I(in) + ATP + H2O = coproporphyrin I(out) + ADP + phosphate + H(+)</text>
        <dbReference type="Rhea" id="RHEA:66768"/>
        <dbReference type="ChEBI" id="CHEBI:15377"/>
        <dbReference type="ChEBI" id="CHEBI:15378"/>
        <dbReference type="ChEBI" id="CHEBI:30616"/>
        <dbReference type="ChEBI" id="CHEBI:43474"/>
        <dbReference type="ChEBI" id="CHEBI:167478"/>
        <dbReference type="ChEBI" id="CHEBI:456216"/>
    </reaction>
    <physiologicalReaction direction="left-to-right" evidence="40">
        <dbReference type="Rhea" id="RHEA:66769"/>
    </physiologicalReaction>
</comment>
<dbReference type="InterPro" id="IPR003593">
    <property type="entry name" value="AAA+_ATPase"/>
</dbReference>
<dbReference type="Proteomes" id="UP001329430">
    <property type="component" value="Chromosome 10"/>
</dbReference>
<comment type="caution">
    <text evidence="44">The sequence shown here is derived from an EMBL/GenBank/DDBJ whole genome shotgun (WGS) entry which is preliminary data.</text>
</comment>
<dbReference type="CDD" id="cd03253">
    <property type="entry name" value="ABCC_ATM1_transporter"/>
    <property type="match status" value="1"/>
</dbReference>
<evidence type="ECO:0000256" key="20">
    <source>
        <dbReference type="ARBA" id="ARBA00022840"/>
    </source>
</evidence>
<feature type="transmembrane region" description="Helical" evidence="41">
    <location>
        <begin position="454"/>
        <end position="472"/>
    </location>
</feature>
<keyword evidence="25 41" id="KW-0472">Membrane</keyword>
<evidence type="ECO:0000256" key="13">
    <source>
        <dbReference type="ARBA" id="ARBA00022475"/>
    </source>
</evidence>
<dbReference type="SUPFAM" id="SSF52540">
    <property type="entry name" value="P-loop containing nucleoside triphosphate hydrolases"/>
    <property type="match status" value="1"/>
</dbReference>
<dbReference type="EC" id="7.6.2.5" evidence="30"/>
<dbReference type="GO" id="GO:0005886">
    <property type="term" value="C:plasma membrane"/>
    <property type="evidence" value="ECO:0007669"/>
    <property type="project" value="UniProtKB-SubCell"/>
</dbReference>
<dbReference type="PROSITE" id="PS50893">
    <property type="entry name" value="ABC_TRANSPORTER_2"/>
    <property type="match status" value="1"/>
</dbReference>
<evidence type="ECO:0000256" key="24">
    <source>
        <dbReference type="ARBA" id="ARBA00023128"/>
    </source>
</evidence>
<feature type="transmembrane region" description="Helical" evidence="41">
    <location>
        <begin position="147"/>
        <end position="167"/>
    </location>
</feature>
<dbReference type="Pfam" id="PF00664">
    <property type="entry name" value="ABC_membrane"/>
    <property type="match status" value="1"/>
</dbReference>
<evidence type="ECO:0000256" key="7">
    <source>
        <dbReference type="ARBA" id="ARBA00004550"/>
    </source>
</evidence>
<feature type="domain" description="ABC transporter" evidence="42">
    <location>
        <begin position="542"/>
        <end position="776"/>
    </location>
</feature>
<keyword evidence="20" id="KW-0067">ATP-binding</keyword>
<comment type="similarity">
    <text evidence="29">Belongs to the ABC transporter superfamily. ABCB family. Heavy Metal importer (TC 3.A.1.210) subfamily.</text>
</comment>
<evidence type="ECO:0000256" key="34">
    <source>
        <dbReference type="ARBA" id="ARBA00047753"/>
    </source>
</evidence>
<keyword evidence="22 41" id="KW-1133">Transmembrane helix</keyword>
<evidence type="ECO:0000313" key="44">
    <source>
        <dbReference type="EMBL" id="KAK5638747.1"/>
    </source>
</evidence>
<organism evidence="44 45">
    <name type="scientific">Pyrocoelia pectoralis</name>
    <dbReference type="NCBI Taxonomy" id="417401"/>
    <lineage>
        <taxon>Eukaryota</taxon>
        <taxon>Metazoa</taxon>
        <taxon>Ecdysozoa</taxon>
        <taxon>Arthropoda</taxon>
        <taxon>Hexapoda</taxon>
        <taxon>Insecta</taxon>
        <taxon>Pterygota</taxon>
        <taxon>Neoptera</taxon>
        <taxon>Endopterygota</taxon>
        <taxon>Coleoptera</taxon>
        <taxon>Polyphaga</taxon>
        <taxon>Elateriformia</taxon>
        <taxon>Elateroidea</taxon>
        <taxon>Lampyridae</taxon>
        <taxon>Lampyrinae</taxon>
        <taxon>Pyrocoelia</taxon>
    </lineage>
</organism>
<comment type="catalytic activity">
    <reaction evidence="33">
        <text>heme b(in) + ATP + H2O = heme b(out) + ADP + phosphate + H(+)</text>
        <dbReference type="Rhea" id="RHEA:19261"/>
        <dbReference type="ChEBI" id="CHEBI:15377"/>
        <dbReference type="ChEBI" id="CHEBI:15378"/>
        <dbReference type="ChEBI" id="CHEBI:30616"/>
        <dbReference type="ChEBI" id="CHEBI:43474"/>
        <dbReference type="ChEBI" id="CHEBI:60344"/>
        <dbReference type="ChEBI" id="CHEBI:456216"/>
        <dbReference type="EC" id="7.6.2.5"/>
    </reaction>
    <physiologicalReaction direction="left-to-right" evidence="33">
        <dbReference type="Rhea" id="RHEA:19262"/>
    </physiologicalReaction>
</comment>
<name>A0AAN7ZCQ8_9COLE</name>
<evidence type="ECO:0000256" key="8">
    <source>
        <dbReference type="ARBA" id="ARBA00004651"/>
    </source>
</evidence>
<dbReference type="EMBL" id="JAVRBK010000010">
    <property type="protein sequence ID" value="KAK5638747.1"/>
    <property type="molecule type" value="Genomic_DNA"/>
</dbReference>
<comment type="catalytic activity">
    <reaction evidence="36">
        <text>protoporphyrin IX(in) + ATP + H2O = protoporphyrin IX(out) + ADP + phosphate + H(+)</text>
        <dbReference type="Rhea" id="RHEA:61336"/>
        <dbReference type="ChEBI" id="CHEBI:15377"/>
        <dbReference type="ChEBI" id="CHEBI:15378"/>
        <dbReference type="ChEBI" id="CHEBI:30616"/>
        <dbReference type="ChEBI" id="CHEBI:43474"/>
        <dbReference type="ChEBI" id="CHEBI:57306"/>
        <dbReference type="ChEBI" id="CHEBI:456216"/>
    </reaction>
    <physiologicalReaction direction="left-to-right" evidence="36">
        <dbReference type="Rhea" id="RHEA:61337"/>
    </physiologicalReaction>
</comment>
<dbReference type="SMART" id="SM00382">
    <property type="entry name" value="AAA"/>
    <property type="match status" value="1"/>
</dbReference>
<comment type="catalytic activity">
    <reaction evidence="34">
        <text>coproporphyrinogen III(in) + ATP + H2O = coproporphyrinogen III(out) + ADP + phosphate + H(+)</text>
        <dbReference type="Rhea" id="RHEA:66680"/>
        <dbReference type="ChEBI" id="CHEBI:15377"/>
        <dbReference type="ChEBI" id="CHEBI:15378"/>
        <dbReference type="ChEBI" id="CHEBI:30616"/>
        <dbReference type="ChEBI" id="CHEBI:43474"/>
        <dbReference type="ChEBI" id="CHEBI:57309"/>
        <dbReference type="ChEBI" id="CHEBI:456216"/>
    </reaction>
    <physiologicalReaction direction="left-to-right" evidence="34">
        <dbReference type="Rhea" id="RHEA:66681"/>
    </physiologicalReaction>
</comment>
<dbReference type="GO" id="GO:0016887">
    <property type="term" value="F:ATP hydrolysis activity"/>
    <property type="evidence" value="ECO:0007669"/>
    <property type="project" value="InterPro"/>
</dbReference>
<evidence type="ECO:0000256" key="39">
    <source>
        <dbReference type="ARBA" id="ARBA00048636"/>
    </source>
</evidence>
<evidence type="ECO:0000256" key="15">
    <source>
        <dbReference type="ARBA" id="ARBA00022692"/>
    </source>
</evidence>
<keyword evidence="17" id="KW-0967">Endosome</keyword>
<evidence type="ECO:0000256" key="18">
    <source>
        <dbReference type="ARBA" id="ARBA00022787"/>
    </source>
</evidence>
<dbReference type="GO" id="GO:0032585">
    <property type="term" value="C:multivesicular body membrane"/>
    <property type="evidence" value="ECO:0007669"/>
    <property type="project" value="UniProtKB-SubCell"/>
</dbReference>
<dbReference type="PROSITE" id="PS00211">
    <property type="entry name" value="ABC_TRANSPORTER_1"/>
    <property type="match status" value="1"/>
</dbReference>
<dbReference type="Pfam" id="PF00005">
    <property type="entry name" value="ABC_tran"/>
    <property type="match status" value="1"/>
</dbReference>
<evidence type="ECO:0000256" key="6">
    <source>
        <dbReference type="ARBA" id="ARBA00004477"/>
    </source>
</evidence>
<evidence type="ECO:0000256" key="14">
    <source>
        <dbReference type="ARBA" id="ARBA00022525"/>
    </source>
</evidence>
<comment type="catalytic activity">
    <reaction evidence="39">
        <text>coproporphyrin III(in) + ATP + H2O = coproporphyrin III(out) + ADP + phosphate + H(+)</text>
        <dbReference type="Rhea" id="RHEA:66664"/>
        <dbReference type="ChEBI" id="CHEBI:15377"/>
        <dbReference type="ChEBI" id="CHEBI:15378"/>
        <dbReference type="ChEBI" id="CHEBI:30616"/>
        <dbReference type="ChEBI" id="CHEBI:43474"/>
        <dbReference type="ChEBI" id="CHEBI:131725"/>
        <dbReference type="ChEBI" id="CHEBI:456216"/>
    </reaction>
    <physiologicalReaction direction="left-to-right" evidence="39">
        <dbReference type="Rhea" id="RHEA:66665"/>
    </physiologicalReaction>
</comment>
<comment type="subunit">
    <text evidence="11">Homodimer.</text>
</comment>
<dbReference type="GO" id="GO:0005789">
    <property type="term" value="C:endoplasmic reticulum membrane"/>
    <property type="evidence" value="ECO:0007669"/>
    <property type="project" value="UniProtKB-SubCell"/>
</dbReference>
<gene>
    <name evidence="44" type="ORF">RI129_013042</name>
</gene>
<protein>
    <recommendedName>
        <fullName evidence="31">ATP-binding cassette sub-family B member 6</fullName>
        <ecNumber evidence="30">7.6.2.5</ecNumber>
    </recommendedName>
    <alternativeName>
        <fullName evidence="32">ABC-type heme transporter ABCB6</fullName>
    </alternativeName>
</protein>
<evidence type="ECO:0000256" key="41">
    <source>
        <dbReference type="SAM" id="Phobius"/>
    </source>
</evidence>
<dbReference type="AlphaFoldDB" id="A0AAN7ZCQ8"/>
<evidence type="ECO:0000256" key="37">
    <source>
        <dbReference type="ARBA" id="ARBA00048455"/>
    </source>
</evidence>
<comment type="catalytic activity">
    <reaction evidence="38">
        <text>uroporphyrin III(in) + ATP + H2O = uroporphyrin III(out) + ADP + phosphate + H(+)</text>
        <dbReference type="Rhea" id="RHEA:66776"/>
        <dbReference type="ChEBI" id="CHEBI:15377"/>
        <dbReference type="ChEBI" id="CHEBI:15378"/>
        <dbReference type="ChEBI" id="CHEBI:30616"/>
        <dbReference type="ChEBI" id="CHEBI:43474"/>
        <dbReference type="ChEBI" id="CHEBI:167479"/>
        <dbReference type="ChEBI" id="CHEBI:456216"/>
    </reaction>
    <physiologicalReaction direction="left-to-right" evidence="38">
        <dbReference type="Rhea" id="RHEA:66777"/>
    </physiologicalReaction>
</comment>
<evidence type="ECO:0000256" key="22">
    <source>
        <dbReference type="ARBA" id="ARBA00022989"/>
    </source>
</evidence>
<evidence type="ECO:0000256" key="27">
    <source>
        <dbReference type="ARBA" id="ARBA00023228"/>
    </source>
</evidence>
<keyword evidence="18" id="KW-1000">Mitochondrion outer membrane</keyword>
<keyword evidence="16" id="KW-0547">Nucleotide-binding</keyword>
<feature type="domain" description="ABC transmembrane type-1" evidence="43">
    <location>
        <begin position="218"/>
        <end position="508"/>
    </location>
</feature>
<evidence type="ECO:0000256" key="31">
    <source>
        <dbReference type="ARBA" id="ARBA00024439"/>
    </source>
</evidence>
<evidence type="ECO:0000256" key="33">
    <source>
        <dbReference type="ARBA" id="ARBA00047649"/>
    </source>
</evidence>
<dbReference type="Gene3D" id="1.20.1560.10">
    <property type="entry name" value="ABC transporter type 1, transmembrane domain"/>
    <property type="match status" value="1"/>
</dbReference>
<evidence type="ECO:0000256" key="30">
    <source>
        <dbReference type="ARBA" id="ARBA00024385"/>
    </source>
</evidence>
<dbReference type="PROSITE" id="PS50929">
    <property type="entry name" value="ABC_TM1F"/>
    <property type="match status" value="1"/>
</dbReference>
<feature type="transmembrane region" description="Helical" evidence="41">
    <location>
        <begin position="212"/>
        <end position="234"/>
    </location>
</feature>
<feature type="transmembrane region" description="Helical" evidence="41">
    <location>
        <begin position="55"/>
        <end position="75"/>
    </location>
</feature>
<keyword evidence="23" id="KW-0333">Golgi apparatus</keyword>
<dbReference type="GO" id="GO:0020037">
    <property type="term" value="F:heme binding"/>
    <property type="evidence" value="ECO:0007669"/>
    <property type="project" value="TreeGrafter"/>
</dbReference>
<evidence type="ECO:0000256" key="3">
    <source>
        <dbReference type="ARBA" id="ARBA00004337"/>
    </source>
</evidence>
<dbReference type="InterPro" id="IPR003439">
    <property type="entry name" value="ABC_transporter-like_ATP-bd"/>
</dbReference>